<proteinExistence type="predicted"/>
<keyword evidence="2" id="KW-1185">Reference proteome</keyword>
<reference evidence="1 2" key="1">
    <citation type="journal article" date="2018" name="Science">
        <title>The opium poppy genome and morphinan production.</title>
        <authorList>
            <person name="Guo L."/>
            <person name="Winzer T."/>
            <person name="Yang X."/>
            <person name="Li Y."/>
            <person name="Ning Z."/>
            <person name="He Z."/>
            <person name="Teodor R."/>
            <person name="Lu Y."/>
            <person name="Bowser T.A."/>
            <person name="Graham I.A."/>
            <person name="Ye K."/>
        </authorList>
    </citation>
    <scope>NUCLEOTIDE SEQUENCE [LARGE SCALE GENOMIC DNA]</scope>
    <source>
        <strain evidence="2">cv. HN1</strain>
        <tissue evidence="1">Leaves</tissue>
    </source>
</reference>
<dbReference type="AlphaFoldDB" id="A0A4Y7JGR3"/>
<sequence>MFGVEVYVIGTAGDCVESCYMNECVCTGGRMNGYSGEGWILQLKLFMAGLELVTELSLSSVWWVCSH</sequence>
<evidence type="ECO:0000313" key="1">
    <source>
        <dbReference type="EMBL" id="RZC59220.1"/>
    </source>
</evidence>
<evidence type="ECO:0000313" key="2">
    <source>
        <dbReference type="Proteomes" id="UP000316621"/>
    </source>
</evidence>
<accession>A0A4Y7JGR3</accession>
<dbReference type="EMBL" id="CM010718">
    <property type="protein sequence ID" value="RZC59220.1"/>
    <property type="molecule type" value="Genomic_DNA"/>
</dbReference>
<name>A0A4Y7JGR3_PAPSO</name>
<gene>
    <name evidence="1" type="ORF">C5167_006534</name>
</gene>
<protein>
    <submittedName>
        <fullName evidence="1">Uncharacterized protein</fullName>
    </submittedName>
</protein>
<dbReference type="Proteomes" id="UP000316621">
    <property type="component" value="Chromosome 4"/>
</dbReference>
<dbReference type="Gramene" id="RZC59220">
    <property type="protein sequence ID" value="RZC59220"/>
    <property type="gene ID" value="C5167_006534"/>
</dbReference>
<organism evidence="1 2">
    <name type="scientific">Papaver somniferum</name>
    <name type="common">Opium poppy</name>
    <dbReference type="NCBI Taxonomy" id="3469"/>
    <lineage>
        <taxon>Eukaryota</taxon>
        <taxon>Viridiplantae</taxon>
        <taxon>Streptophyta</taxon>
        <taxon>Embryophyta</taxon>
        <taxon>Tracheophyta</taxon>
        <taxon>Spermatophyta</taxon>
        <taxon>Magnoliopsida</taxon>
        <taxon>Ranunculales</taxon>
        <taxon>Papaveraceae</taxon>
        <taxon>Papaveroideae</taxon>
        <taxon>Papaver</taxon>
    </lineage>
</organism>